<gene>
    <name evidence="3" type="ORF">DET61_101218</name>
</gene>
<keyword evidence="1" id="KW-0175">Coiled coil</keyword>
<organism evidence="3 4">
    <name type="scientific">Marinobacter nauticus</name>
    <name type="common">Marinobacter hydrocarbonoclasticus</name>
    <name type="synonym">Marinobacter aquaeolei</name>
    <dbReference type="NCBI Taxonomy" id="2743"/>
    <lineage>
        <taxon>Bacteria</taxon>
        <taxon>Pseudomonadati</taxon>
        <taxon>Pseudomonadota</taxon>
        <taxon>Gammaproteobacteria</taxon>
        <taxon>Pseudomonadales</taxon>
        <taxon>Marinobacteraceae</taxon>
        <taxon>Marinobacter</taxon>
    </lineage>
</organism>
<evidence type="ECO:0000313" key="3">
    <source>
        <dbReference type="EMBL" id="RCW75223.1"/>
    </source>
</evidence>
<reference evidence="3 4" key="1">
    <citation type="submission" date="2018-07" db="EMBL/GenBank/DDBJ databases">
        <title>Freshwater and sediment microbial communities from various areas in North America, analyzing microbe dynamics in response to fracking.</title>
        <authorList>
            <person name="Lamendella R."/>
        </authorList>
    </citation>
    <scope>NUCLEOTIDE SEQUENCE [LARGE SCALE GENOMIC DNA]</scope>
    <source>
        <strain evidence="3 4">105B</strain>
    </source>
</reference>
<evidence type="ECO:0000256" key="2">
    <source>
        <dbReference type="SAM" id="MobiDB-lite"/>
    </source>
</evidence>
<protein>
    <submittedName>
        <fullName evidence="3">Uncharacterized protein</fullName>
    </submittedName>
</protein>
<feature type="region of interest" description="Disordered" evidence="2">
    <location>
        <begin position="1"/>
        <end position="30"/>
    </location>
</feature>
<comment type="caution">
    <text evidence="3">The sequence shown here is derived from an EMBL/GenBank/DDBJ whole genome shotgun (WGS) entry which is preliminary data.</text>
</comment>
<evidence type="ECO:0000313" key="4">
    <source>
        <dbReference type="Proteomes" id="UP000253647"/>
    </source>
</evidence>
<sequence>MRKDELNPNGGKERTPSATGLTPQGRKEQTTKLVEAKIHALSEALKSRAKDRFHGLPKSVQAFLEWHGEGDEEPLKVIPRPTLNSRKDLKEKVQKILQERKNTPEEDVAKQEARIKELEHQIKGLASANHEMHLEIGRLETELSLRDKKIEKLESSLVSSSSNVSRITRGKR</sequence>
<proteinExistence type="predicted"/>
<dbReference type="EMBL" id="QPJI01000001">
    <property type="protein sequence ID" value="RCW75223.1"/>
    <property type="molecule type" value="Genomic_DNA"/>
</dbReference>
<feature type="coiled-coil region" evidence="1">
    <location>
        <begin position="108"/>
        <end position="135"/>
    </location>
</feature>
<dbReference type="Proteomes" id="UP000253647">
    <property type="component" value="Unassembled WGS sequence"/>
</dbReference>
<evidence type="ECO:0000256" key="1">
    <source>
        <dbReference type="SAM" id="Coils"/>
    </source>
</evidence>
<dbReference type="RefSeq" id="WP_114433469.1">
    <property type="nucleotide sequence ID" value="NZ_QPJI01000001.1"/>
</dbReference>
<accession>A0A368Y4L2</accession>
<dbReference type="AlphaFoldDB" id="A0A368Y4L2"/>
<feature type="compositionally biased region" description="Basic and acidic residues" evidence="2">
    <location>
        <begin position="1"/>
        <end position="15"/>
    </location>
</feature>
<name>A0A368Y4L2_MARNT</name>